<evidence type="ECO:0000256" key="1">
    <source>
        <dbReference type="ARBA" id="ARBA00004141"/>
    </source>
</evidence>
<dbReference type="GO" id="GO:0005794">
    <property type="term" value="C:Golgi apparatus"/>
    <property type="evidence" value="ECO:0007669"/>
    <property type="project" value="TreeGrafter"/>
</dbReference>
<evidence type="ECO:0000256" key="6">
    <source>
        <dbReference type="PIRNR" id="PIRNR015840"/>
    </source>
</evidence>
<dbReference type="Pfam" id="PF03381">
    <property type="entry name" value="CDC50"/>
    <property type="match status" value="1"/>
</dbReference>
<dbReference type="GeneID" id="42005973"/>
<evidence type="ECO:0000256" key="8">
    <source>
        <dbReference type="SAM" id="Phobius"/>
    </source>
</evidence>
<accession>A0A507BX76</accession>
<comment type="subcellular location">
    <subcellularLocation>
        <location evidence="1">Membrane</location>
        <topology evidence="1">Multi-pass membrane protein</topology>
    </subcellularLocation>
</comment>
<protein>
    <recommendedName>
        <fullName evidence="11">Cell cycle control protein</fullName>
    </recommendedName>
</protein>
<reference evidence="9 10" key="1">
    <citation type="journal article" date="2019" name="Sci. Rep.">
        <title>Comparative genomics of chytrid fungi reveal insights into the obligate biotrophic and pathogenic lifestyle of Synchytrium endobioticum.</title>
        <authorList>
            <person name="van de Vossenberg B.T.L.H."/>
            <person name="Warris S."/>
            <person name="Nguyen H.D.T."/>
            <person name="van Gent-Pelzer M.P.E."/>
            <person name="Joly D.L."/>
            <person name="van de Geest H.C."/>
            <person name="Bonants P.J.M."/>
            <person name="Smith D.S."/>
            <person name="Levesque C.A."/>
            <person name="van der Lee T.A.J."/>
        </authorList>
    </citation>
    <scope>NUCLEOTIDE SEQUENCE [LARGE SCALE GENOMIC DNA]</scope>
    <source>
        <strain evidence="9 10">JEL517</strain>
    </source>
</reference>
<dbReference type="PIRSF" id="PIRSF015840">
    <property type="entry name" value="DUF284_TM_euk"/>
    <property type="match status" value="1"/>
</dbReference>
<keyword evidence="3 8" id="KW-0812">Transmembrane</keyword>
<dbReference type="AlphaFoldDB" id="A0A507BX76"/>
<dbReference type="RefSeq" id="XP_031023306.1">
    <property type="nucleotide sequence ID" value="XM_031170676.1"/>
</dbReference>
<dbReference type="STRING" id="1806994.A0A507BX76"/>
<organism evidence="9 10">
    <name type="scientific">Synchytrium microbalum</name>
    <dbReference type="NCBI Taxonomy" id="1806994"/>
    <lineage>
        <taxon>Eukaryota</taxon>
        <taxon>Fungi</taxon>
        <taxon>Fungi incertae sedis</taxon>
        <taxon>Chytridiomycota</taxon>
        <taxon>Chytridiomycota incertae sedis</taxon>
        <taxon>Chytridiomycetes</taxon>
        <taxon>Synchytriales</taxon>
        <taxon>Synchytriaceae</taxon>
        <taxon>Synchytrium</taxon>
    </lineage>
</organism>
<feature type="transmembrane region" description="Helical" evidence="8">
    <location>
        <begin position="41"/>
        <end position="62"/>
    </location>
</feature>
<dbReference type="PANTHER" id="PTHR10926:SF0">
    <property type="entry name" value="CDC50, ISOFORM A"/>
    <property type="match status" value="1"/>
</dbReference>
<comment type="similarity">
    <text evidence="2 6">Belongs to the CDC50/LEM3 family.</text>
</comment>
<evidence type="ECO:0000256" key="7">
    <source>
        <dbReference type="SAM" id="MobiDB-lite"/>
    </source>
</evidence>
<evidence type="ECO:0000256" key="2">
    <source>
        <dbReference type="ARBA" id="ARBA00009457"/>
    </source>
</evidence>
<feature type="compositionally biased region" description="Polar residues" evidence="7">
    <location>
        <begin position="1"/>
        <end position="10"/>
    </location>
</feature>
<evidence type="ECO:0000256" key="4">
    <source>
        <dbReference type="ARBA" id="ARBA00022989"/>
    </source>
</evidence>
<proteinExistence type="inferred from homology"/>
<dbReference type="Proteomes" id="UP000319731">
    <property type="component" value="Unassembled WGS sequence"/>
</dbReference>
<dbReference type="GO" id="GO:0045332">
    <property type="term" value="P:phospholipid translocation"/>
    <property type="evidence" value="ECO:0007669"/>
    <property type="project" value="UniProtKB-UniRule"/>
</dbReference>
<evidence type="ECO:0000313" key="10">
    <source>
        <dbReference type="Proteomes" id="UP000319731"/>
    </source>
</evidence>
<keyword evidence="10" id="KW-1185">Reference proteome</keyword>
<dbReference type="OrthoDB" id="340608at2759"/>
<gene>
    <name evidence="9" type="ORF">SmJEL517_g04748</name>
</gene>
<feature type="region of interest" description="Disordered" evidence="7">
    <location>
        <begin position="1"/>
        <end position="20"/>
    </location>
</feature>
<feature type="transmembrane region" description="Helical" evidence="8">
    <location>
        <begin position="373"/>
        <end position="395"/>
    </location>
</feature>
<dbReference type="GO" id="GO:0005886">
    <property type="term" value="C:plasma membrane"/>
    <property type="evidence" value="ECO:0007669"/>
    <property type="project" value="TreeGrafter"/>
</dbReference>
<dbReference type="GO" id="GO:0005783">
    <property type="term" value="C:endoplasmic reticulum"/>
    <property type="evidence" value="ECO:0007669"/>
    <property type="project" value="TreeGrafter"/>
</dbReference>
<evidence type="ECO:0000313" key="9">
    <source>
        <dbReference type="EMBL" id="TPX32032.1"/>
    </source>
</evidence>
<keyword evidence="5 6" id="KW-0472">Membrane</keyword>
<dbReference type="InterPro" id="IPR005045">
    <property type="entry name" value="CDC50/LEM3_fam"/>
</dbReference>
<evidence type="ECO:0000256" key="3">
    <source>
        <dbReference type="ARBA" id="ARBA00022692"/>
    </source>
</evidence>
<dbReference type="EMBL" id="QEAO01000035">
    <property type="protein sequence ID" value="TPX32032.1"/>
    <property type="molecule type" value="Genomic_DNA"/>
</dbReference>
<evidence type="ECO:0008006" key="11">
    <source>
        <dbReference type="Google" id="ProtNLM"/>
    </source>
</evidence>
<comment type="caution">
    <text evidence="9">The sequence shown here is derived from an EMBL/GenBank/DDBJ whole genome shotgun (WGS) entry which is preliminary data.</text>
</comment>
<keyword evidence="4 8" id="KW-1133">Transmembrane helix</keyword>
<evidence type="ECO:0000256" key="5">
    <source>
        <dbReference type="ARBA" id="ARBA00023136"/>
    </source>
</evidence>
<sequence length="398" mass="43237">MASEEQQQPKTAPRTKKEPAWHARFRQQDFKAWNPIFSPRLAMPTLLIAGIILLPIGIGLLLSSSSITETKFDYTQCALQATATLAAPPAGIDSSIVQWKYADNVCTIRFNVTAPLSPPTSSSGSIGASPVFFYIRISGMYQNHHKMVTSFDLSQLGGSYISTASSLSANCDSLRYAECSKSDYAANGPNGTYDKNCNMGTITVGAGAQYYPCGLLANSYFTDVISDPICITDLSGNPCTFSQYTFSTSGLAWPQDKAVYGKSAWLTTNASSIATQLIPPPQWQRSIPAYANGYNATNLPDLSQNERFIGWMMPAGMPTFKKLWGRNDTVQLKTGIYEVNITTYFDVVRFSGTKSIVYSTANVLGGKNPFIGIGYMSAGGVAVGLAFLFVFLYFISPR</sequence>
<dbReference type="PANTHER" id="PTHR10926">
    <property type="entry name" value="CELL CYCLE CONTROL PROTEIN 50"/>
    <property type="match status" value="1"/>
</dbReference>
<name>A0A507BX76_9FUNG</name>